<dbReference type="PANTHER" id="PTHR10039">
    <property type="entry name" value="AMELOGENIN"/>
    <property type="match status" value="1"/>
</dbReference>
<dbReference type="InterPro" id="IPR007111">
    <property type="entry name" value="NACHT_NTPase"/>
</dbReference>
<dbReference type="PANTHER" id="PTHR10039:SF17">
    <property type="entry name" value="FUNGAL STAND N-TERMINAL GOODBYE DOMAIN-CONTAINING PROTEIN-RELATED"/>
    <property type="match status" value="1"/>
</dbReference>
<protein>
    <recommendedName>
        <fullName evidence="3">NACHT domain-containing protein</fullName>
    </recommendedName>
</protein>
<dbReference type="Gene3D" id="3.40.50.300">
    <property type="entry name" value="P-loop containing nucleotide triphosphate hydrolases"/>
    <property type="match status" value="1"/>
</dbReference>
<dbReference type="Pfam" id="PF24883">
    <property type="entry name" value="NPHP3_N"/>
    <property type="match status" value="1"/>
</dbReference>
<dbReference type="InterPro" id="IPR056884">
    <property type="entry name" value="NPHP3-like_N"/>
</dbReference>
<sequence>MIRFFQQLGYFIGIPLIPSSDILTAEDRRLFVSRREGLYSDTDTHESHSFRNGTSKLASNPVDPQDSSAESWPPPSAGIEQSIGTSENTHTVSVDQHNVNSRGTEHIDPELHSERSTIRVAEQAEFQSPPSNSLAVEQSIGTTILQDAHHFSIGGNVRFVNIGQIVNNRGTYGLDNLKGFVSFSALHDSSAQDPERCCHPGTRKSVLHKMRTWMDDSNALERMLWLHGPAGVGKSAIAQTLSKSYDRDKVGATFFFFRSDPIRNDGNRLFPTLAWQLALSVPVVKDLMASSLEEYPDLPTKTIEIQFDQLIAQPFLTISGGESAVPIPSRVIIIDGLDECSDSKLQRRILKIIGNAIANTRFPLRFIISSRPEAHIADFFSQFEHPTLQIDLANVDEVYRDIKTYLMLEFARIAVEQELDPEVWPDLGIINTLVSQSSGQFVYASTIIKYAGDEYESAVARLNVILGLKLCTGKSPFAELDALYTEILQRQPDQDFLKEFLAILVAYSALSQTNLHEDYAMLLGLDKKELDRKLRGMHSLLKCKPSIDVHHKSFLDFLQDSSRSGEYHVSKHFANRRYMKLITDVLVKAASKAIEQADSHGSDHFQPRFATIIKTFPLKIELPLTDLEEILQPLLVIQDKLLRLPNMSIPWKPRACEECWTFYMIDDLLLHLSCFRGTTQLQEPKHVGIRPLTAMEEKQDIPQLDLDTCLSLLLAELRSVESQLSLSVDAIGFVRALIRFDPTEAALKVRSMMDAQNLLELIFCLNKKECFNSWFGAAAHIATRLAIAIYGRVPLLPRSLFLGSAEIDTDNETYQGKAVKIRRQPRQHDISVWVSIMAIVHIVGRSNHLMIARLLLRIHVGESISRQHATMLGNMLRVAYSDSIAIARE</sequence>
<dbReference type="AlphaFoldDB" id="A0A0C2STV1"/>
<evidence type="ECO:0000313" key="5">
    <source>
        <dbReference type="Proteomes" id="UP000054549"/>
    </source>
</evidence>
<dbReference type="PROSITE" id="PS50837">
    <property type="entry name" value="NACHT"/>
    <property type="match status" value="1"/>
</dbReference>
<proteinExistence type="predicted"/>
<dbReference type="STRING" id="946122.A0A0C2STV1"/>
<organism evidence="4 5">
    <name type="scientific">Amanita muscaria (strain Koide BX008)</name>
    <dbReference type="NCBI Taxonomy" id="946122"/>
    <lineage>
        <taxon>Eukaryota</taxon>
        <taxon>Fungi</taxon>
        <taxon>Dikarya</taxon>
        <taxon>Basidiomycota</taxon>
        <taxon>Agaricomycotina</taxon>
        <taxon>Agaricomycetes</taxon>
        <taxon>Agaricomycetidae</taxon>
        <taxon>Agaricales</taxon>
        <taxon>Pluteineae</taxon>
        <taxon>Amanitaceae</taxon>
        <taxon>Amanita</taxon>
    </lineage>
</organism>
<feature type="region of interest" description="Disordered" evidence="2">
    <location>
        <begin position="41"/>
        <end position="83"/>
    </location>
</feature>
<gene>
    <name evidence="4" type="ORF">M378DRAFT_171711</name>
</gene>
<evidence type="ECO:0000256" key="1">
    <source>
        <dbReference type="ARBA" id="ARBA00022737"/>
    </source>
</evidence>
<dbReference type="SUPFAM" id="SSF52540">
    <property type="entry name" value="P-loop containing nucleoside triphosphate hydrolases"/>
    <property type="match status" value="1"/>
</dbReference>
<dbReference type="HOGENOM" id="CLU_000288_6_10_1"/>
<evidence type="ECO:0000313" key="4">
    <source>
        <dbReference type="EMBL" id="KIL57464.1"/>
    </source>
</evidence>
<accession>A0A0C2STV1</accession>
<keyword evidence="1" id="KW-0677">Repeat</keyword>
<keyword evidence="5" id="KW-1185">Reference proteome</keyword>
<dbReference type="EMBL" id="KN818368">
    <property type="protein sequence ID" value="KIL57464.1"/>
    <property type="molecule type" value="Genomic_DNA"/>
</dbReference>
<dbReference type="InParanoid" id="A0A0C2STV1"/>
<evidence type="ECO:0000256" key="2">
    <source>
        <dbReference type="SAM" id="MobiDB-lite"/>
    </source>
</evidence>
<evidence type="ECO:0000259" key="3">
    <source>
        <dbReference type="PROSITE" id="PS50837"/>
    </source>
</evidence>
<dbReference type="InterPro" id="IPR027417">
    <property type="entry name" value="P-loop_NTPase"/>
</dbReference>
<name>A0A0C2STV1_AMAMK</name>
<dbReference type="Proteomes" id="UP000054549">
    <property type="component" value="Unassembled WGS sequence"/>
</dbReference>
<reference evidence="4 5" key="1">
    <citation type="submission" date="2014-04" db="EMBL/GenBank/DDBJ databases">
        <title>Evolutionary Origins and Diversification of the Mycorrhizal Mutualists.</title>
        <authorList>
            <consortium name="DOE Joint Genome Institute"/>
            <consortium name="Mycorrhizal Genomics Consortium"/>
            <person name="Kohler A."/>
            <person name="Kuo A."/>
            <person name="Nagy L.G."/>
            <person name="Floudas D."/>
            <person name="Copeland A."/>
            <person name="Barry K.W."/>
            <person name="Cichocki N."/>
            <person name="Veneault-Fourrey C."/>
            <person name="LaButti K."/>
            <person name="Lindquist E.A."/>
            <person name="Lipzen A."/>
            <person name="Lundell T."/>
            <person name="Morin E."/>
            <person name="Murat C."/>
            <person name="Riley R."/>
            <person name="Ohm R."/>
            <person name="Sun H."/>
            <person name="Tunlid A."/>
            <person name="Henrissat B."/>
            <person name="Grigoriev I.V."/>
            <person name="Hibbett D.S."/>
            <person name="Martin F."/>
        </authorList>
    </citation>
    <scope>NUCLEOTIDE SEQUENCE [LARGE SCALE GENOMIC DNA]</scope>
    <source>
        <strain evidence="4 5">Koide BX008</strain>
    </source>
</reference>
<dbReference type="OrthoDB" id="448455at2759"/>
<feature type="domain" description="NACHT" evidence="3">
    <location>
        <begin position="222"/>
        <end position="374"/>
    </location>
</feature>